<reference evidence="15 16" key="1">
    <citation type="submission" date="2017-03" db="EMBL/GenBank/DDBJ databases">
        <title>Draft genome sequence of Streptomyces scabrisporus NF3, endophyte isolated from Amphipterygium adstringens.</title>
        <authorList>
            <person name="Vazquez M."/>
            <person name="Ceapa C.D."/>
            <person name="Rodriguez Luna D."/>
            <person name="Sanchez Esquivel S."/>
        </authorList>
    </citation>
    <scope>NUCLEOTIDE SEQUENCE [LARGE SCALE GENOMIC DNA]</scope>
    <source>
        <strain evidence="15 16">NF3</strain>
    </source>
</reference>
<dbReference type="SMART" id="SM00116">
    <property type="entry name" value="CBS"/>
    <property type="match status" value="2"/>
</dbReference>
<evidence type="ECO:0000256" key="9">
    <source>
        <dbReference type="PROSITE-ProRule" id="PRU00703"/>
    </source>
</evidence>
<evidence type="ECO:0000256" key="4">
    <source>
        <dbReference type="ARBA" id="ARBA00022692"/>
    </source>
</evidence>
<dbReference type="SUPFAM" id="SSF56176">
    <property type="entry name" value="FAD-binding/transporter-associated domain-like"/>
    <property type="match status" value="1"/>
</dbReference>
<evidence type="ECO:0000256" key="3">
    <source>
        <dbReference type="ARBA" id="ARBA00022475"/>
    </source>
</evidence>
<dbReference type="Pfam" id="PF03471">
    <property type="entry name" value="CorC_HlyC"/>
    <property type="match status" value="1"/>
</dbReference>
<dbReference type="OrthoDB" id="110231at2"/>
<comment type="subcellular location">
    <subcellularLocation>
        <location evidence="1">Cell membrane</location>
        <topology evidence="1">Multi-pass membrane protein</topology>
    </subcellularLocation>
</comment>
<evidence type="ECO:0000256" key="8">
    <source>
        <dbReference type="ARBA" id="ARBA00023136"/>
    </source>
</evidence>
<dbReference type="SMART" id="SM01091">
    <property type="entry name" value="CorC_HlyC"/>
    <property type="match status" value="1"/>
</dbReference>
<dbReference type="RefSeq" id="WP_078978676.1">
    <property type="nucleotide sequence ID" value="NZ_MWQN01000001.1"/>
</dbReference>
<accession>A0A1T3P6A4</accession>
<evidence type="ECO:0000256" key="12">
    <source>
        <dbReference type="SAM" id="Phobius"/>
    </source>
</evidence>
<protein>
    <recommendedName>
        <fullName evidence="17">Hemolysin</fullName>
    </recommendedName>
</protein>
<dbReference type="Pfam" id="PF01595">
    <property type="entry name" value="CNNM"/>
    <property type="match status" value="1"/>
</dbReference>
<evidence type="ECO:0000256" key="11">
    <source>
        <dbReference type="SAM" id="MobiDB-lite"/>
    </source>
</evidence>
<comment type="similarity">
    <text evidence="2">Belongs to the UPF0053 family.</text>
</comment>
<name>A0A1T3P6A4_9ACTN</name>
<gene>
    <name evidence="15" type="ORF">B4N89_28735</name>
</gene>
<dbReference type="SUPFAM" id="SSF54631">
    <property type="entry name" value="CBS-domain pair"/>
    <property type="match status" value="1"/>
</dbReference>
<feature type="region of interest" description="Disordered" evidence="11">
    <location>
        <begin position="1"/>
        <end position="26"/>
    </location>
</feature>
<dbReference type="Gene3D" id="3.30.465.10">
    <property type="match status" value="1"/>
</dbReference>
<dbReference type="Gene3D" id="3.10.580.10">
    <property type="entry name" value="CBS-domain"/>
    <property type="match status" value="1"/>
</dbReference>
<dbReference type="PROSITE" id="PS51846">
    <property type="entry name" value="CNNM"/>
    <property type="match status" value="1"/>
</dbReference>
<dbReference type="InterPro" id="IPR000644">
    <property type="entry name" value="CBS_dom"/>
</dbReference>
<dbReference type="InterPro" id="IPR005170">
    <property type="entry name" value="Transptr-assoc_dom"/>
</dbReference>
<dbReference type="CDD" id="cd04590">
    <property type="entry name" value="CBS_pair_CorC_HlyC_assoc"/>
    <property type="match status" value="1"/>
</dbReference>
<dbReference type="InterPro" id="IPR016169">
    <property type="entry name" value="FAD-bd_PCMH_sub2"/>
</dbReference>
<keyword evidence="7 9" id="KW-0129">CBS domain</keyword>
<dbReference type="PANTHER" id="PTHR43099:SF6">
    <property type="entry name" value="UPF0053 PROTEIN RV1842C"/>
    <property type="match status" value="1"/>
</dbReference>
<evidence type="ECO:0000259" key="14">
    <source>
        <dbReference type="PROSITE" id="PS51846"/>
    </source>
</evidence>
<evidence type="ECO:0000313" key="15">
    <source>
        <dbReference type="EMBL" id="OPC84380.1"/>
    </source>
</evidence>
<dbReference type="GO" id="GO:0050660">
    <property type="term" value="F:flavin adenine dinucleotide binding"/>
    <property type="evidence" value="ECO:0007669"/>
    <property type="project" value="InterPro"/>
</dbReference>
<dbReference type="InterPro" id="IPR051676">
    <property type="entry name" value="UPF0053_domain"/>
</dbReference>
<proteinExistence type="inferred from homology"/>
<keyword evidence="4 10" id="KW-0812">Transmembrane</keyword>
<dbReference type="Pfam" id="PF00571">
    <property type="entry name" value="CBS"/>
    <property type="match status" value="2"/>
</dbReference>
<dbReference type="InterPro" id="IPR036318">
    <property type="entry name" value="FAD-bd_PCMH-like_sf"/>
</dbReference>
<evidence type="ECO:0000256" key="1">
    <source>
        <dbReference type="ARBA" id="ARBA00004651"/>
    </source>
</evidence>
<dbReference type="EMBL" id="MWQN01000001">
    <property type="protein sequence ID" value="OPC84380.1"/>
    <property type="molecule type" value="Genomic_DNA"/>
</dbReference>
<dbReference type="eggNOG" id="COG1253">
    <property type="taxonomic scope" value="Bacteria"/>
</dbReference>
<feature type="transmembrane region" description="Helical" evidence="12">
    <location>
        <begin position="34"/>
        <end position="57"/>
    </location>
</feature>
<evidence type="ECO:0000259" key="13">
    <source>
        <dbReference type="PROSITE" id="PS51371"/>
    </source>
</evidence>
<evidence type="ECO:0000256" key="6">
    <source>
        <dbReference type="ARBA" id="ARBA00022989"/>
    </source>
</evidence>
<dbReference type="AlphaFoldDB" id="A0A1T3P6A4"/>
<sequence>MGGRTHTPAPTGHERTGASGAARSPPEAPIDTPLAIGLLLVLIAGNGMFVAAEFSLVTVERSDVAARAEAGDRGARRVLHGLRTLSFQLSGAQLGITLTSLIAGYLAEAAFRLPRFAALVLASALQMVLGELVPKNAAIARPLGVARVAGPFQIGFSRLCRPLIVFLNGSANALVRRLGIEPQEELGSARSPDELAQLVRHSARAGALPVGTARILNRALRFAGKQAAEAMTPRTELVTLPATASVTELLDTARACGHSRIPVRGQDLDEIVGVAVVRDALRVPAAERPHTPLTRIARAPVLVPTSLDLQRAVERLREGRTQLAVVVDEYGGTAGILTAEDLAEELVGDLADEHDPADEPDAPPQRPPSTHVLRLSGLLRADEVEEAAGWRMPVGDYNTLAGLVLAELGRLPQVGDHVVVAGRRLTVVRMDRHRIDEVELRTEIDE</sequence>
<dbReference type="InterPro" id="IPR044751">
    <property type="entry name" value="Ion_transp-like_CBS"/>
</dbReference>
<dbReference type="GO" id="GO:0005886">
    <property type="term" value="C:plasma membrane"/>
    <property type="evidence" value="ECO:0007669"/>
    <property type="project" value="UniProtKB-SubCell"/>
</dbReference>
<evidence type="ECO:0000313" key="16">
    <source>
        <dbReference type="Proteomes" id="UP000190037"/>
    </source>
</evidence>
<feature type="domain" description="CNNM transmembrane" evidence="14">
    <location>
        <begin position="28"/>
        <end position="212"/>
    </location>
</feature>
<evidence type="ECO:0000256" key="5">
    <source>
        <dbReference type="ARBA" id="ARBA00022737"/>
    </source>
</evidence>
<keyword evidence="8 10" id="KW-0472">Membrane</keyword>
<keyword evidence="3" id="KW-1003">Cell membrane</keyword>
<evidence type="ECO:0000256" key="2">
    <source>
        <dbReference type="ARBA" id="ARBA00006337"/>
    </source>
</evidence>
<dbReference type="InterPro" id="IPR002550">
    <property type="entry name" value="CNNM"/>
</dbReference>
<comment type="caution">
    <text evidence="15">The sequence shown here is derived from an EMBL/GenBank/DDBJ whole genome shotgun (WGS) entry which is preliminary data.</text>
</comment>
<feature type="domain" description="CBS" evidence="13">
    <location>
        <begin position="231"/>
        <end position="293"/>
    </location>
</feature>
<feature type="transmembrane region" description="Helical" evidence="12">
    <location>
        <begin position="85"/>
        <end position="107"/>
    </location>
</feature>
<evidence type="ECO:0000256" key="7">
    <source>
        <dbReference type="ARBA" id="ARBA00023122"/>
    </source>
</evidence>
<dbReference type="STRING" id="159449.B4N89_28735"/>
<evidence type="ECO:0008006" key="17">
    <source>
        <dbReference type="Google" id="ProtNLM"/>
    </source>
</evidence>
<feature type="domain" description="CBS" evidence="13">
    <location>
        <begin position="296"/>
        <end position="353"/>
    </location>
</feature>
<dbReference type="InterPro" id="IPR046342">
    <property type="entry name" value="CBS_dom_sf"/>
</dbReference>
<dbReference type="Proteomes" id="UP000190037">
    <property type="component" value="Unassembled WGS sequence"/>
</dbReference>
<dbReference type="PANTHER" id="PTHR43099">
    <property type="entry name" value="UPF0053 PROTEIN YRKA"/>
    <property type="match status" value="1"/>
</dbReference>
<keyword evidence="16" id="KW-1185">Reference proteome</keyword>
<keyword evidence="5" id="KW-0677">Repeat</keyword>
<evidence type="ECO:0000256" key="10">
    <source>
        <dbReference type="PROSITE-ProRule" id="PRU01193"/>
    </source>
</evidence>
<keyword evidence="6 10" id="KW-1133">Transmembrane helix</keyword>
<organism evidence="15 16">
    <name type="scientific">Embleya scabrispora</name>
    <dbReference type="NCBI Taxonomy" id="159449"/>
    <lineage>
        <taxon>Bacteria</taxon>
        <taxon>Bacillati</taxon>
        <taxon>Actinomycetota</taxon>
        <taxon>Actinomycetes</taxon>
        <taxon>Kitasatosporales</taxon>
        <taxon>Streptomycetaceae</taxon>
        <taxon>Embleya</taxon>
    </lineage>
</organism>
<dbReference type="PROSITE" id="PS51371">
    <property type="entry name" value="CBS"/>
    <property type="match status" value="2"/>
</dbReference>